<name>A0A833URG3_ACIBZ</name>
<dbReference type="AlphaFoldDB" id="A0A833URG3"/>
<organism evidence="1 2">
    <name type="scientific">Acinetobacter bereziniae</name>
    <name type="common">Acinetobacter genomosp. 10</name>
    <dbReference type="NCBI Taxonomy" id="106648"/>
    <lineage>
        <taxon>Bacteria</taxon>
        <taxon>Pseudomonadati</taxon>
        <taxon>Pseudomonadota</taxon>
        <taxon>Gammaproteobacteria</taxon>
        <taxon>Moraxellales</taxon>
        <taxon>Moraxellaceae</taxon>
        <taxon>Acinetobacter</taxon>
    </lineage>
</organism>
<protein>
    <submittedName>
        <fullName evidence="1">Uncharacterized protein</fullName>
    </submittedName>
</protein>
<accession>A0A833URG3</accession>
<comment type="caution">
    <text evidence="1">The sequence shown here is derived from an EMBL/GenBank/DDBJ whole genome shotgun (WGS) entry which is preliminary data.</text>
</comment>
<evidence type="ECO:0000313" key="1">
    <source>
        <dbReference type="EMBL" id="KAF1018151.1"/>
    </source>
</evidence>
<proteinExistence type="predicted"/>
<evidence type="ECO:0000313" key="2">
    <source>
        <dbReference type="Proteomes" id="UP000490535"/>
    </source>
</evidence>
<dbReference type="EMBL" id="WNDP01000186">
    <property type="protein sequence ID" value="KAF1018151.1"/>
    <property type="molecule type" value="Genomic_DNA"/>
</dbReference>
<dbReference type="Proteomes" id="UP000490535">
    <property type="component" value="Unassembled WGS sequence"/>
</dbReference>
<sequence>MNIENESNESTIDNNIDEEELDILDENYIEQYASNDELADLIVEKLLQHDDLNRLLLSIKEENSRSRYREPYHVCRRLNILRNYSDEKIKLYP</sequence>
<gene>
    <name evidence="1" type="ORF">GAK29_04345</name>
</gene>
<reference evidence="2" key="1">
    <citation type="journal article" date="2020" name="MBio">
        <title>Horizontal gene transfer to a defensive symbiont with a reduced genome amongst a multipartite beetle microbiome.</title>
        <authorList>
            <person name="Waterworth S.C."/>
            <person name="Florez L.V."/>
            <person name="Rees E.R."/>
            <person name="Hertweck C."/>
            <person name="Kaltenpoth M."/>
            <person name="Kwan J.C."/>
        </authorList>
    </citation>
    <scope>NUCLEOTIDE SEQUENCE [LARGE SCALE GENOMIC DNA]</scope>
</reference>